<feature type="compositionally biased region" description="Low complexity" evidence="1">
    <location>
        <begin position="37"/>
        <end position="52"/>
    </location>
</feature>
<feature type="compositionally biased region" description="Polar residues" evidence="1">
    <location>
        <begin position="1"/>
        <end position="10"/>
    </location>
</feature>
<evidence type="ECO:0000256" key="1">
    <source>
        <dbReference type="SAM" id="MobiDB-lite"/>
    </source>
</evidence>
<name>A0A0B6Y422_9EUPU</name>
<sequence>LDLGDTNLNFDSKIGDDNHSNEDHEGMQGLDLMYTASGSGSNNHSDNNSSINFHTANIRGSQHDLTILGLSGDSDEAVDPSSQMD</sequence>
<feature type="non-terminal residue" evidence="2">
    <location>
        <position position="85"/>
    </location>
</feature>
<organism evidence="2">
    <name type="scientific">Arion vulgaris</name>
    <dbReference type="NCBI Taxonomy" id="1028688"/>
    <lineage>
        <taxon>Eukaryota</taxon>
        <taxon>Metazoa</taxon>
        <taxon>Spiralia</taxon>
        <taxon>Lophotrochozoa</taxon>
        <taxon>Mollusca</taxon>
        <taxon>Gastropoda</taxon>
        <taxon>Heterobranchia</taxon>
        <taxon>Euthyneura</taxon>
        <taxon>Panpulmonata</taxon>
        <taxon>Eupulmonata</taxon>
        <taxon>Stylommatophora</taxon>
        <taxon>Helicina</taxon>
        <taxon>Arionoidea</taxon>
        <taxon>Arionidae</taxon>
        <taxon>Arion</taxon>
    </lineage>
</organism>
<gene>
    <name evidence="2" type="primary">ORF11826</name>
</gene>
<protein>
    <submittedName>
        <fullName evidence="2">Uncharacterized protein</fullName>
    </submittedName>
</protein>
<reference evidence="2" key="1">
    <citation type="submission" date="2014-12" db="EMBL/GenBank/DDBJ databases">
        <title>Insight into the proteome of Arion vulgaris.</title>
        <authorList>
            <person name="Aradska J."/>
            <person name="Bulat T."/>
            <person name="Smidak R."/>
            <person name="Sarate P."/>
            <person name="Gangsoo J."/>
            <person name="Sialana F."/>
            <person name="Bilban M."/>
            <person name="Lubec G."/>
        </authorList>
    </citation>
    <scope>NUCLEOTIDE SEQUENCE</scope>
    <source>
        <tissue evidence="2">Skin</tissue>
    </source>
</reference>
<accession>A0A0B6Y422</accession>
<evidence type="ECO:0000313" key="2">
    <source>
        <dbReference type="EMBL" id="CEK50848.1"/>
    </source>
</evidence>
<feature type="compositionally biased region" description="Basic and acidic residues" evidence="1">
    <location>
        <begin position="13"/>
        <end position="26"/>
    </location>
</feature>
<feature type="region of interest" description="Disordered" evidence="1">
    <location>
        <begin position="1"/>
        <end position="54"/>
    </location>
</feature>
<feature type="non-terminal residue" evidence="2">
    <location>
        <position position="1"/>
    </location>
</feature>
<dbReference type="EMBL" id="HACG01003983">
    <property type="protein sequence ID" value="CEK50848.1"/>
    <property type="molecule type" value="Transcribed_RNA"/>
</dbReference>
<dbReference type="AlphaFoldDB" id="A0A0B6Y422"/>
<proteinExistence type="predicted"/>